<dbReference type="EMBL" id="JABFTP020000001">
    <property type="protein sequence ID" value="KAL3265379.1"/>
    <property type="molecule type" value="Genomic_DNA"/>
</dbReference>
<organism evidence="2 3">
    <name type="scientific">Cryptolaemus montrouzieri</name>
    <dbReference type="NCBI Taxonomy" id="559131"/>
    <lineage>
        <taxon>Eukaryota</taxon>
        <taxon>Metazoa</taxon>
        <taxon>Ecdysozoa</taxon>
        <taxon>Arthropoda</taxon>
        <taxon>Hexapoda</taxon>
        <taxon>Insecta</taxon>
        <taxon>Pterygota</taxon>
        <taxon>Neoptera</taxon>
        <taxon>Endopterygota</taxon>
        <taxon>Coleoptera</taxon>
        <taxon>Polyphaga</taxon>
        <taxon>Cucujiformia</taxon>
        <taxon>Coccinelloidea</taxon>
        <taxon>Coccinellidae</taxon>
        <taxon>Scymninae</taxon>
        <taxon>Scymnini</taxon>
        <taxon>Cryptolaemus</taxon>
    </lineage>
</organism>
<accession>A0ABD2MGF2</accession>
<evidence type="ECO:0000256" key="1">
    <source>
        <dbReference type="SAM" id="MobiDB-lite"/>
    </source>
</evidence>
<feature type="region of interest" description="Disordered" evidence="1">
    <location>
        <begin position="45"/>
        <end position="123"/>
    </location>
</feature>
<dbReference type="Proteomes" id="UP001516400">
    <property type="component" value="Unassembled WGS sequence"/>
</dbReference>
<comment type="caution">
    <text evidence="2">The sequence shown here is derived from an EMBL/GenBank/DDBJ whole genome shotgun (WGS) entry which is preliminary data.</text>
</comment>
<feature type="compositionally biased region" description="Polar residues" evidence="1">
    <location>
        <begin position="58"/>
        <end position="81"/>
    </location>
</feature>
<keyword evidence="3" id="KW-1185">Reference proteome</keyword>
<name>A0ABD2MGF2_9CUCU</name>
<feature type="compositionally biased region" description="Polar residues" evidence="1">
    <location>
        <begin position="94"/>
        <end position="110"/>
    </location>
</feature>
<reference evidence="2 3" key="1">
    <citation type="journal article" date="2021" name="BMC Biol.">
        <title>Horizontally acquired antibacterial genes associated with adaptive radiation of ladybird beetles.</title>
        <authorList>
            <person name="Li H.S."/>
            <person name="Tang X.F."/>
            <person name="Huang Y.H."/>
            <person name="Xu Z.Y."/>
            <person name="Chen M.L."/>
            <person name="Du X.Y."/>
            <person name="Qiu B.Y."/>
            <person name="Chen P.T."/>
            <person name="Zhang W."/>
            <person name="Slipinski A."/>
            <person name="Escalona H.E."/>
            <person name="Waterhouse R.M."/>
            <person name="Zwick A."/>
            <person name="Pang H."/>
        </authorList>
    </citation>
    <scope>NUCLEOTIDE SEQUENCE [LARGE SCALE GENOMIC DNA]</scope>
    <source>
        <strain evidence="2">SYSU2018</strain>
    </source>
</reference>
<evidence type="ECO:0000313" key="3">
    <source>
        <dbReference type="Proteomes" id="UP001516400"/>
    </source>
</evidence>
<proteinExistence type="predicted"/>
<protein>
    <submittedName>
        <fullName evidence="2">Uncharacterized protein</fullName>
    </submittedName>
</protein>
<dbReference type="AlphaFoldDB" id="A0ABD2MGF2"/>
<gene>
    <name evidence="2" type="ORF">HHI36_009586</name>
</gene>
<evidence type="ECO:0000313" key="2">
    <source>
        <dbReference type="EMBL" id="KAL3265379.1"/>
    </source>
</evidence>
<sequence>MLDSKLSLDKGISGFKGTGIFPMNPAVFSEDDFVAVDEDQNQVNEQASSAAVAESKRSVSQQLSIGNSNLLPSTLSGIQQELETRLEPAFANPAMTSSTTNDVQEQSLYPDSTTSNDTQQQST</sequence>
<feature type="compositionally biased region" description="Low complexity" evidence="1">
    <location>
        <begin position="111"/>
        <end position="123"/>
    </location>
</feature>